<protein>
    <submittedName>
        <fullName evidence="6">FCD domain-containing protein</fullName>
    </submittedName>
</protein>
<sequence length="243" mass="26720">MDIGNQSVDFSHKPLRHPITETLAVEMLDGILPLGTPLTLENIQERFSISRTVAREVAGKLESVGAVDVRRRIGLLPRPVEEWTSLNPDVISWKLKSSRRLDQLRSLTELRVAIEPAASFLTATRASIDQRGLFPPLATKMRQAGESGNLELFHKLDAIFHSLILQHSGNDLFAAFSDIISAVLRGRVELDLYPTCPRPIALDLHDAVATAIWEGNGGATQQATQAIVDEVSEAIGFSDRRNA</sequence>
<dbReference type="Gene3D" id="1.10.10.10">
    <property type="entry name" value="Winged helix-like DNA-binding domain superfamily/Winged helix DNA-binding domain"/>
    <property type="match status" value="1"/>
</dbReference>
<evidence type="ECO:0000259" key="4">
    <source>
        <dbReference type="SMART" id="SM00895"/>
    </source>
</evidence>
<gene>
    <name evidence="6" type="ORF">R6G80_03455</name>
    <name evidence="5" type="ORF">R6G86_01720</name>
</gene>
<dbReference type="InterPro" id="IPR008920">
    <property type="entry name" value="TF_FadR/GntR_C"/>
</dbReference>
<dbReference type="Proteomes" id="UP001275049">
    <property type="component" value="Unassembled WGS sequence"/>
</dbReference>
<dbReference type="EMBL" id="JAWNGC010000003">
    <property type="protein sequence ID" value="MDY5154781.1"/>
    <property type="molecule type" value="Genomic_DNA"/>
</dbReference>
<accession>A0AAW9HY88</accession>
<reference evidence="6 7" key="1">
    <citation type="submission" date="2023-10" db="EMBL/GenBank/DDBJ databases">
        <title>Whole Genome based description of the genera Actinobaculum and Actinotignum reveals a complex phylogenetic relationship within the species included in the genus Actinotignum.</title>
        <authorList>
            <person name="Jensen C.S."/>
            <person name="Dargis R."/>
            <person name="Kemp M."/>
            <person name="Christensen J.J."/>
        </authorList>
    </citation>
    <scope>NUCLEOTIDE SEQUENCE</scope>
    <source>
        <strain evidence="6">SLA_B511</strain>
        <strain evidence="5 7">SLA_B974</strain>
    </source>
</reference>
<evidence type="ECO:0000313" key="8">
    <source>
        <dbReference type="Proteomes" id="UP001281731"/>
    </source>
</evidence>
<evidence type="ECO:0000256" key="1">
    <source>
        <dbReference type="ARBA" id="ARBA00023015"/>
    </source>
</evidence>
<dbReference type="GO" id="GO:0003700">
    <property type="term" value="F:DNA-binding transcription factor activity"/>
    <property type="evidence" value="ECO:0007669"/>
    <property type="project" value="InterPro"/>
</dbReference>
<dbReference type="EMBL" id="JAWNGA010000002">
    <property type="protein sequence ID" value="MDY5132464.1"/>
    <property type="molecule type" value="Genomic_DNA"/>
</dbReference>
<evidence type="ECO:0000256" key="2">
    <source>
        <dbReference type="ARBA" id="ARBA00023125"/>
    </source>
</evidence>
<dbReference type="Pfam" id="PF00392">
    <property type="entry name" value="GntR"/>
    <property type="match status" value="1"/>
</dbReference>
<dbReference type="SUPFAM" id="SSF48008">
    <property type="entry name" value="GntR ligand-binding domain-like"/>
    <property type="match status" value="1"/>
</dbReference>
<proteinExistence type="predicted"/>
<keyword evidence="3" id="KW-0804">Transcription</keyword>
<evidence type="ECO:0000313" key="7">
    <source>
        <dbReference type="Proteomes" id="UP001275049"/>
    </source>
</evidence>
<dbReference type="SMART" id="SM00895">
    <property type="entry name" value="FCD"/>
    <property type="match status" value="1"/>
</dbReference>
<dbReference type="PANTHER" id="PTHR43537:SF44">
    <property type="entry name" value="GNTR FAMILY REGULATORY PROTEIN"/>
    <property type="match status" value="1"/>
</dbReference>
<dbReference type="InterPro" id="IPR011711">
    <property type="entry name" value="GntR_C"/>
</dbReference>
<dbReference type="PANTHER" id="PTHR43537">
    <property type="entry name" value="TRANSCRIPTIONAL REGULATOR, GNTR FAMILY"/>
    <property type="match status" value="1"/>
</dbReference>
<name>A0AAW9HY88_9ACTO</name>
<dbReference type="Proteomes" id="UP001281731">
    <property type="component" value="Unassembled WGS sequence"/>
</dbReference>
<dbReference type="InterPro" id="IPR036388">
    <property type="entry name" value="WH-like_DNA-bd_sf"/>
</dbReference>
<dbReference type="SUPFAM" id="SSF46785">
    <property type="entry name" value="Winged helix' DNA-binding domain"/>
    <property type="match status" value="1"/>
</dbReference>
<evidence type="ECO:0000256" key="3">
    <source>
        <dbReference type="ARBA" id="ARBA00023163"/>
    </source>
</evidence>
<keyword evidence="1" id="KW-0805">Transcription regulation</keyword>
<dbReference type="Pfam" id="PF07729">
    <property type="entry name" value="FCD"/>
    <property type="match status" value="1"/>
</dbReference>
<dbReference type="RefSeq" id="WP_022866638.1">
    <property type="nucleotide sequence ID" value="NZ_CP171105.1"/>
</dbReference>
<evidence type="ECO:0000313" key="6">
    <source>
        <dbReference type="EMBL" id="MDY5154781.1"/>
    </source>
</evidence>
<feature type="domain" description="GntR C-terminal" evidence="4">
    <location>
        <begin position="106"/>
        <end position="230"/>
    </location>
</feature>
<dbReference type="InterPro" id="IPR000524">
    <property type="entry name" value="Tscrpt_reg_HTH_GntR"/>
</dbReference>
<keyword evidence="7" id="KW-1185">Reference proteome</keyword>
<dbReference type="GO" id="GO:0003677">
    <property type="term" value="F:DNA binding"/>
    <property type="evidence" value="ECO:0007669"/>
    <property type="project" value="UniProtKB-KW"/>
</dbReference>
<keyword evidence="2" id="KW-0238">DNA-binding</keyword>
<comment type="caution">
    <text evidence="6">The sequence shown here is derived from an EMBL/GenBank/DDBJ whole genome shotgun (WGS) entry which is preliminary data.</text>
</comment>
<dbReference type="InterPro" id="IPR036390">
    <property type="entry name" value="WH_DNA-bd_sf"/>
</dbReference>
<organism evidence="6 8">
    <name type="scientific">Actinotignum urinale</name>
    <dbReference type="NCBI Taxonomy" id="190146"/>
    <lineage>
        <taxon>Bacteria</taxon>
        <taxon>Bacillati</taxon>
        <taxon>Actinomycetota</taxon>
        <taxon>Actinomycetes</taxon>
        <taxon>Actinomycetales</taxon>
        <taxon>Actinomycetaceae</taxon>
        <taxon>Actinotignum</taxon>
    </lineage>
</organism>
<evidence type="ECO:0000313" key="5">
    <source>
        <dbReference type="EMBL" id="MDY5132464.1"/>
    </source>
</evidence>
<dbReference type="Gene3D" id="1.20.120.530">
    <property type="entry name" value="GntR ligand-binding domain-like"/>
    <property type="match status" value="1"/>
</dbReference>
<dbReference type="AlphaFoldDB" id="A0AAW9HY88"/>